<dbReference type="InterPro" id="IPR022637">
    <property type="entry name" value="DNA_polIII_beta_cen"/>
</dbReference>
<keyword evidence="8" id="KW-0238">DNA-binding</keyword>
<evidence type="ECO:0000256" key="2">
    <source>
        <dbReference type="ARBA" id="ARBA00010752"/>
    </source>
</evidence>
<evidence type="ECO:0000256" key="4">
    <source>
        <dbReference type="ARBA" id="ARBA00022679"/>
    </source>
</evidence>
<keyword evidence="6" id="KW-0235">DNA replication</keyword>
<dbReference type="GO" id="GO:0006271">
    <property type="term" value="P:DNA strand elongation involved in DNA replication"/>
    <property type="evidence" value="ECO:0007669"/>
    <property type="project" value="TreeGrafter"/>
</dbReference>
<dbReference type="GO" id="GO:0005737">
    <property type="term" value="C:cytoplasm"/>
    <property type="evidence" value="ECO:0007669"/>
    <property type="project" value="UniProtKB-SubCell"/>
</dbReference>
<evidence type="ECO:0000256" key="5">
    <source>
        <dbReference type="ARBA" id="ARBA00022695"/>
    </source>
</evidence>
<proteinExistence type="inferred from homology"/>
<evidence type="ECO:0000256" key="6">
    <source>
        <dbReference type="ARBA" id="ARBA00022705"/>
    </source>
</evidence>
<gene>
    <name evidence="11" type="ORF">METZ01_LOCUS237335</name>
</gene>
<evidence type="ECO:0000256" key="1">
    <source>
        <dbReference type="ARBA" id="ARBA00004496"/>
    </source>
</evidence>
<dbReference type="InterPro" id="IPR046938">
    <property type="entry name" value="DNA_clamp_sf"/>
</dbReference>
<dbReference type="InterPro" id="IPR022635">
    <property type="entry name" value="DNA_polIII_beta_C"/>
</dbReference>
<feature type="non-terminal residue" evidence="11">
    <location>
        <position position="1"/>
    </location>
</feature>
<dbReference type="GO" id="GO:0003677">
    <property type="term" value="F:DNA binding"/>
    <property type="evidence" value="ECO:0007669"/>
    <property type="project" value="UniProtKB-KW"/>
</dbReference>
<dbReference type="PANTHER" id="PTHR30478:SF0">
    <property type="entry name" value="BETA SLIDING CLAMP"/>
    <property type="match status" value="1"/>
</dbReference>
<dbReference type="Pfam" id="PF02768">
    <property type="entry name" value="DNA_pol3_beta_3"/>
    <property type="match status" value="1"/>
</dbReference>
<dbReference type="GO" id="GO:0009360">
    <property type="term" value="C:DNA polymerase III complex"/>
    <property type="evidence" value="ECO:0007669"/>
    <property type="project" value="InterPro"/>
</dbReference>
<reference evidence="11" key="1">
    <citation type="submission" date="2018-05" db="EMBL/GenBank/DDBJ databases">
        <authorList>
            <person name="Lanie J.A."/>
            <person name="Ng W.-L."/>
            <person name="Kazmierczak K.M."/>
            <person name="Andrzejewski T.M."/>
            <person name="Davidsen T.M."/>
            <person name="Wayne K.J."/>
            <person name="Tettelin H."/>
            <person name="Glass J.I."/>
            <person name="Rusch D."/>
            <person name="Podicherti R."/>
            <person name="Tsui H.-C.T."/>
            <person name="Winkler M.E."/>
        </authorList>
    </citation>
    <scope>NUCLEOTIDE SEQUENCE</scope>
</reference>
<dbReference type="GO" id="GO:0008408">
    <property type="term" value="F:3'-5' exonuclease activity"/>
    <property type="evidence" value="ECO:0007669"/>
    <property type="project" value="InterPro"/>
</dbReference>
<sequence>KGERLSHLIPKKALAEVMKLIEDEETTFSFSAKNNHMAFMQGDQVIISRKIDGKFPNYQQVIPSDNKLQVQINRDVFQHALKRVALLADEKSKMVRFDIQSGSITLTTDTTELGEAREEIAISYSGEDVSVGLNAKYVLDVLNVIDDEEVVLNLKDEKSSCLITSNGDKDYQSIVMPMRL</sequence>
<dbReference type="AlphaFoldDB" id="A0A382HDD2"/>
<evidence type="ECO:0008006" key="12">
    <source>
        <dbReference type="Google" id="ProtNLM"/>
    </source>
</evidence>
<dbReference type="PANTHER" id="PTHR30478">
    <property type="entry name" value="DNA POLYMERASE III SUBUNIT BETA"/>
    <property type="match status" value="1"/>
</dbReference>
<dbReference type="InterPro" id="IPR001001">
    <property type="entry name" value="DNA_polIII_beta"/>
</dbReference>
<evidence type="ECO:0000256" key="8">
    <source>
        <dbReference type="ARBA" id="ARBA00023125"/>
    </source>
</evidence>
<dbReference type="GO" id="GO:0003887">
    <property type="term" value="F:DNA-directed DNA polymerase activity"/>
    <property type="evidence" value="ECO:0007669"/>
    <property type="project" value="UniProtKB-KW"/>
</dbReference>
<evidence type="ECO:0000313" key="11">
    <source>
        <dbReference type="EMBL" id="SVB84481.1"/>
    </source>
</evidence>
<name>A0A382HDD2_9ZZZZ</name>
<comment type="similarity">
    <text evidence="2">Belongs to the beta sliding clamp family.</text>
</comment>
<keyword evidence="5" id="KW-0548">Nucleotidyltransferase</keyword>
<evidence type="ECO:0000256" key="3">
    <source>
        <dbReference type="ARBA" id="ARBA00022490"/>
    </source>
</evidence>
<feature type="domain" description="DNA polymerase III beta sliding clamp C-terminal" evidence="10">
    <location>
        <begin position="60"/>
        <end position="179"/>
    </location>
</feature>
<accession>A0A382HDD2</accession>
<evidence type="ECO:0000256" key="7">
    <source>
        <dbReference type="ARBA" id="ARBA00022932"/>
    </source>
</evidence>
<protein>
    <recommendedName>
        <fullName evidence="12">DNA polymerase III beta sliding clamp C-terminal domain-containing protein</fullName>
    </recommendedName>
</protein>
<feature type="domain" description="DNA polymerase III beta sliding clamp central" evidence="9">
    <location>
        <begin position="5"/>
        <end position="57"/>
    </location>
</feature>
<organism evidence="11">
    <name type="scientific">marine metagenome</name>
    <dbReference type="NCBI Taxonomy" id="408172"/>
    <lineage>
        <taxon>unclassified sequences</taxon>
        <taxon>metagenomes</taxon>
        <taxon>ecological metagenomes</taxon>
    </lineage>
</organism>
<keyword evidence="7" id="KW-0239">DNA-directed DNA polymerase</keyword>
<dbReference type="NCBIfam" id="TIGR00663">
    <property type="entry name" value="dnan"/>
    <property type="match status" value="1"/>
</dbReference>
<evidence type="ECO:0000259" key="9">
    <source>
        <dbReference type="Pfam" id="PF02767"/>
    </source>
</evidence>
<comment type="subcellular location">
    <subcellularLocation>
        <location evidence="1">Cytoplasm</location>
    </subcellularLocation>
</comment>
<dbReference type="CDD" id="cd00140">
    <property type="entry name" value="beta_clamp"/>
    <property type="match status" value="1"/>
</dbReference>
<dbReference type="Gene3D" id="3.10.150.10">
    <property type="entry name" value="DNA Polymerase III, subunit A, domain 2"/>
    <property type="match status" value="2"/>
</dbReference>
<dbReference type="SMART" id="SM00480">
    <property type="entry name" value="POL3Bc"/>
    <property type="match status" value="1"/>
</dbReference>
<keyword evidence="4" id="KW-0808">Transferase</keyword>
<dbReference type="Pfam" id="PF02767">
    <property type="entry name" value="DNA_pol3_beta_2"/>
    <property type="match status" value="1"/>
</dbReference>
<keyword evidence="3" id="KW-0963">Cytoplasm</keyword>
<dbReference type="EMBL" id="UINC01060210">
    <property type="protein sequence ID" value="SVB84481.1"/>
    <property type="molecule type" value="Genomic_DNA"/>
</dbReference>
<evidence type="ECO:0000259" key="10">
    <source>
        <dbReference type="Pfam" id="PF02768"/>
    </source>
</evidence>
<dbReference type="SUPFAM" id="SSF55979">
    <property type="entry name" value="DNA clamp"/>
    <property type="match status" value="2"/>
</dbReference>